<sequence>MSSDLPWAGTGLGPLAARVLECLVTHPELSSEAVAEALGATPAAAERALQALENERLVIRVGDRPTRWSAGPPRSTLGSLLAQKRQELARAELYMERLHEAYRSASHRRVTSDLFEVVESAEQVGVRYAQLLASSRHEVLHLAKPPYVTRSAVLDRTSVPTDLAAVSDAPTPEVPVPDGVRLRSVYDTDGMTDTVSLRTALSGTARGGELRLLAGLPMKLVVFDVTAGIMPLRQEDPSAGSLIVHSATLLEVLTALFESVWERATPVSLDSGPGRPPITATEPDGRPTGRMRDILSLMCAGLTDDAIARVLGLSRRTIQKRISETAELLGARTRFQIALLARERGWIGDASGVAEAPAERTAGPGAGA</sequence>
<dbReference type="InterPro" id="IPR051797">
    <property type="entry name" value="TrmB-like"/>
</dbReference>
<dbReference type="PROSITE" id="PS50043">
    <property type="entry name" value="HTH_LUXR_2"/>
    <property type="match status" value="1"/>
</dbReference>
<gene>
    <name evidence="3" type="ORF">ACFFTL_39985</name>
</gene>
<feature type="domain" description="HTH luxR-type" evidence="2">
    <location>
        <begin position="280"/>
        <end position="345"/>
    </location>
</feature>
<dbReference type="InterPro" id="IPR016032">
    <property type="entry name" value="Sig_transdc_resp-reg_C-effctor"/>
</dbReference>
<dbReference type="InterPro" id="IPR036388">
    <property type="entry name" value="WH-like_DNA-bd_sf"/>
</dbReference>
<evidence type="ECO:0000313" key="3">
    <source>
        <dbReference type="EMBL" id="MFB9578287.1"/>
    </source>
</evidence>
<accession>A0ABV5RM52</accession>
<protein>
    <submittedName>
        <fullName evidence="3">Helix-turn-helix domain-containing protein</fullName>
    </submittedName>
</protein>
<dbReference type="RefSeq" id="WP_345511098.1">
    <property type="nucleotide sequence ID" value="NZ_BAAAXD010000011.1"/>
</dbReference>
<evidence type="ECO:0000256" key="1">
    <source>
        <dbReference type="SAM" id="MobiDB-lite"/>
    </source>
</evidence>
<evidence type="ECO:0000313" key="4">
    <source>
        <dbReference type="Proteomes" id="UP001589710"/>
    </source>
</evidence>
<proteinExistence type="predicted"/>
<feature type="region of interest" description="Disordered" evidence="1">
    <location>
        <begin position="268"/>
        <end position="289"/>
    </location>
</feature>
<keyword evidence="4" id="KW-1185">Reference proteome</keyword>
<dbReference type="SUPFAM" id="SSF46894">
    <property type="entry name" value="C-terminal effector domain of the bipartite response regulators"/>
    <property type="match status" value="1"/>
</dbReference>
<evidence type="ECO:0000259" key="2">
    <source>
        <dbReference type="PROSITE" id="PS50043"/>
    </source>
</evidence>
<dbReference type="InterPro" id="IPR036390">
    <property type="entry name" value="WH_DNA-bd_sf"/>
</dbReference>
<dbReference type="InterPro" id="IPR000792">
    <property type="entry name" value="Tscrpt_reg_LuxR_C"/>
</dbReference>
<dbReference type="SUPFAM" id="SSF46785">
    <property type="entry name" value="Winged helix' DNA-binding domain"/>
    <property type="match status" value="1"/>
</dbReference>
<dbReference type="EMBL" id="JBHMCG010000175">
    <property type="protein sequence ID" value="MFB9578287.1"/>
    <property type="molecule type" value="Genomic_DNA"/>
</dbReference>
<dbReference type="Proteomes" id="UP001589710">
    <property type="component" value="Unassembled WGS sequence"/>
</dbReference>
<name>A0ABV5RM52_9ACTN</name>
<dbReference type="Gene3D" id="1.10.10.10">
    <property type="entry name" value="Winged helix-like DNA-binding domain superfamily/Winged helix DNA-binding domain"/>
    <property type="match status" value="2"/>
</dbReference>
<reference evidence="3 4" key="1">
    <citation type="submission" date="2024-09" db="EMBL/GenBank/DDBJ databases">
        <authorList>
            <person name="Sun Q."/>
            <person name="Mori K."/>
        </authorList>
    </citation>
    <scope>NUCLEOTIDE SEQUENCE [LARGE SCALE GENOMIC DNA]</scope>
    <source>
        <strain evidence="3 4">JCM 3331</strain>
    </source>
</reference>
<dbReference type="PANTHER" id="PTHR34293:SF1">
    <property type="entry name" value="HTH-TYPE TRANSCRIPTIONAL REGULATOR TRMBL2"/>
    <property type="match status" value="1"/>
</dbReference>
<dbReference type="InterPro" id="IPR005471">
    <property type="entry name" value="Tscrpt_reg_IclR_N"/>
</dbReference>
<dbReference type="PANTHER" id="PTHR34293">
    <property type="entry name" value="HTH-TYPE TRANSCRIPTIONAL REGULATOR TRMBL2"/>
    <property type="match status" value="1"/>
</dbReference>
<organism evidence="3 4">
    <name type="scientific">Streptomyces yanii</name>
    <dbReference type="NCBI Taxonomy" id="78510"/>
    <lineage>
        <taxon>Bacteria</taxon>
        <taxon>Bacillati</taxon>
        <taxon>Actinomycetota</taxon>
        <taxon>Actinomycetes</taxon>
        <taxon>Kitasatosporales</taxon>
        <taxon>Streptomycetaceae</taxon>
        <taxon>Streptomyces</taxon>
    </lineage>
</organism>
<dbReference type="Pfam" id="PF09339">
    <property type="entry name" value="HTH_IclR"/>
    <property type="match status" value="1"/>
</dbReference>
<comment type="caution">
    <text evidence="3">The sequence shown here is derived from an EMBL/GenBank/DDBJ whole genome shotgun (WGS) entry which is preliminary data.</text>
</comment>
<dbReference type="SMART" id="SM00421">
    <property type="entry name" value="HTH_LUXR"/>
    <property type="match status" value="1"/>
</dbReference>